<feature type="domain" description="Type II/III secretion system secretin-like" evidence="7">
    <location>
        <begin position="596"/>
        <end position="794"/>
    </location>
</feature>
<organism evidence="8 9">
    <name type="scientific">Phragmitibacter flavus</name>
    <dbReference type="NCBI Taxonomy" id="2576071"/>
    <lineage>
        <taxon>Bacteria</taxon>
        <taxon>Pseudomonadati</taxon>
        <taxon>Verrucomicrobiota</taxon>
        <taxon>Verrucomicrobiia</taxon>
        <taxon>Verrucomicrobiales</taxon>
        <taxon>Verrucomicrobiaceae</taxon>
        <taxon>Phragmitibacter</taxon>
    </lineage>
</organism>
<evidence type="ECO:0000256" key="1">
    <source>
        <dbReference type="ARBA" id="ARBA00004370"/>
    </source>
</evidence>
<evidence type="ECO:0000256" key="5">
    <source>
        <dbReference type="RuleBase" id="RU004003"/>
    </source>
</evidence>
<accession>A0A5R8KAH3</accession>
<dbReference type="Proteomes" id="UP000306196">
    <property type="component" value="Unassembled WGS sequence"/>
</dbReference>
<dbReference type="AlphaFoldDB" id="A0A5R8KAH3"/>
<keyword evidence="9" id="KW-1185">Reference proteome</keyword>
<feature type="region of interest" description="Disordered" evidence="6">
    <location>
        <begin position="631"/>
        <end position="654"/>
    </location>
</feature>
<evidence type="ECO:0000313" key="8">
    <source>
        <dbReference type="EMBL" id="TLD69304.1"/>
    </source>
</evidence>
<evidence type="ECO:0000256" key="2">
    <source>
        <dbReference type="ARBA" id="ARBA00022729"/>
    </source>
</evidence>
<dbReference type="GO" id="GO:0015627">
    <property type="term" value="C:type II protein secretion system complex"/>
    <property type="evidence" value="ECO:0007669"/>
    <property type="project" value="TreeGrafter"/>
</dbReference>
<reference evidence="8 9" key="1">
    <citation type="submission" date="2019-05" db="EMBL/GenBank/DDBJ databases">
        <title>Verrucobacter flavum gen. nov., sp. nov. a new member of the family Verrucomicrobiaceae.</title>
        <authorList>
            <person name="Szuroczki S."/>
            <person name="Abbaszade G."/>
            <person name="Szabo A."/>
            <person name="Felfoldi T."/>
            <person name="Schumann P."/>
            <person name="Boka K."/>
            <person name="Keki Z."/>
            <person name="Toumi M."/>
            <person name="Toth E."/>
        </authorList>
    </citation>
    <scope>NUCLEOTIDE SEQUENCE [LARGE SCALE GENOMIC DNA]</scope>
    <source>
        <strain evidence="8 9">MG-N-17</strain>
    </source>
</reference>
<dbReference type="GO" id="GO:0016020">
    <property type="term" value="C:membrane"/>
    <property type="evidence" value="ECO:0007669"/>
    <property type="project" value="UniProtKB-SubCell"/>
</dbReference>
<dbReference type="SUPFAM" id="SSF48452">
    <property type="entry name" value="TPR-like"/>
    <property type="match status" value="1"/>
</dbReference>
<dbReference type="Pfam" id="PF00263">
    <property type="entry name" value="Secretin"/>
    <property type="match status" value="1"/>
</dbReference>
<dbReference type="InterPro" id="IPR019734">
    <property type="entry name" value="TPR_rpt"/>
</dbReference>
<dbReference type="OrthoDB" id="182525at2"/>
<dbReference type="EMBL" id="VAUV01000014">
    <property type="protein sequence ID" value="TLD69304.1"/>
    <property type="molecule type" value="Genomic_DNA"/>
</dbReference>
<keyword evidence="4" id="KW-0802">TPR repeat</keyword>
<proteinExistence type="inferred from homology"/>
<comment type="subcellular location">
    <subcellularLocation>
        <location evidence="1">Membrane</location>
    </subcellularLocation>
</comment>
<comment type="similarity">
    <text evidence="5">Belongs to the bacterial secretin family.</text>
</comment>
<keyword evidence="3" id="KW-0472">Membrane</keyword>
<dbReference type="PANTHER" id="PTHR30332:SF24">
    <property type="entry name" value="SECRETIN GSPD-RELATED"/>
    <property type="match status" value="1"/>
</dbReference>
<evidence type="ECO:0000256" key="4">
    <source>
        <dbReference type="PROSITE-ProRule" id="PRU00339"/>
    </source>
</evidence>
<evidence type="ECO:0000256" key="6">
    <source>
        <dbReference type="SAM" id="MobiDB-lite"/>
    </source>
</evidence>
<dbReference type="Gene3D" id="1.25.40.10">
    <property type="entry name" value="Tetratricopeptide repeat domain"/>
    <property type="match status" value="1"/>
</dbReference>
<comment type="caution">
    <text evidence="8">The sequence shown here is derived from an EMBL/GenBank/DDBJ whole genome shotgun (WGS) entry which is preliminary data.</text>
</comment>
<name>A0A5R8KAH3_9BACT</name>
<sequence>MLPSSIQHSPIKDLGLRSGSVLALTCLFLVHAGTTSWAGPGSTAGNVQGAANREIARREALVNQSQTLHTQAALHYEKGEYEEAMRLYRQSWDSLPQAPFTAELKSQARDGYSLAANAQAKKLADNGRYAESRTLLQSILADNFDPDNAEAAAFSEKLNDPDHFEPALTPEHVDKVNRVDILLREAYSFINLGDYDNANRRFMDVLRIDSYNSAARRGMEQAEMHRSRYFDTARDHTRAKALNAVNEAWEAPIADVSNLFGGTAIEGTGVTMRDSIATRLRTLILPRVTLQDASLDEVIEFLRIRSREIDPTRQGISFVLKVPAEARNKTITLDLGEIPLDEVLRYATQNTGTVYRVDDYAVTITSLTERDATLTSRAFRVPPDFISNAPIDSAATTPANPFEPGAGATSGIIVRRLGAREVLEQRGIPFPEGASATFQPASSTLIVRNTAENLALVESIVEQAQSSTPKQVEIQVRMIEVNETRLGELGFDWLLGQFDVPGANERIFGGGGNVGNQRGSTFTGEEFPFTNLDGSPIGANPVTAGLRSSGAIQGVPSIDSLIGRVSTQATDARSPGQFAVSGVFTDPQFQMVIRSLSQSKGVDFLAAPSVVAKSGQRASVTVSREFRYPTEFDPPQIPQTVRGSGGTPITPSTPTAFEMRDVGIVLEVEPLIGADNRTVELSLVPSSTEFEGFINYGSAITGTTVGGFGQLIPYDVPNNILQPIFSLNKVNTSVTVWDGQTVVLGGVMFEKINEINDKVPLLGDVPLVGRAFQSKVKQSERKNVLFFVTVKVIDPAGNRVLSTLPEATAAAR</sequence>
<dbReference type="InterPro" id="IPR050810">
    <property type="entry name" value="Bact_Secretion_Sys_Channel"/>
</dbReference>
<protein>
    <recommendedName>
        <fullName evidence="7">Type II/III secretion system secretin-like domain-containing protein</fullName>
    </recommendedName>
</protein>
<evidence type="ECO:0000313" key="9">
    <source>
        <dbReference type="Proteomes" id="UP000306196"/>
    </source>
</evidence>
<dbReference type="RefSeq" id="WP_138087719.1">
    <property type="nucleotide sequence ID" value="NZ_VAUV01000014.1"/>
</dbReference>
<keyword evidence="2" id="KW-0732">Signal</keyword>
<dbReference type="NCBIfam" id="NF042912">
    <property type="entry name" value="Amuc_1098_fam"/>
    <property type="match status" value="1"/>
</dbReference>
<evidence type="ECO:0000256" key="3">
    <source>
        <dbReference type="ARBA" id="ARBA00023136"/>
    </source>
</evidence>
<dbReference type="PROSITE" id="PS50005">
    <property type="entry name" value="TPR"/>
    <property type="match status" value="1"/>
</dbReference>
<gene>
    <name evidence="8" type="ORF">FEM03_18195</name>
</gene>
<feature type="repeat" description="TPR" evidence="4">
    <location>
        <begin position="65"/>
        <end position="98"/>
    </location>
</feature>
<dbReference type="InterPro" id="IPR011990">
    <property type="entry name" value="TPR-like_helical_dom_sf"/>
</dbReference>
<dbReference type="GO" id="GO:0009306">
    <property type="term" value="P:protein secretion"/>
    <property type="evidence" value="ECO:0007669"/>
    <property type="project" value="InterPro"/>
</dbReference>
<evidence type="ECO:0000259" key="7">
    <source>
        <dbReference type="Pfam" id="PF00263"/>
    </source>
</evidence>
<dbReference type="PANTHER" id="PTHR30332">
    <property type="entry name" value="PROBABLE GENERAL SECRETION PATHWAY PROTEIN D"/>
    <property type="match status" value="1"/>
</dbReference>
<dbReference type="InterPro" id="IPR049997">
    <property type="entry name" value="Amuc_1098-like"/>
</dbReference>
<dbReference type="InterPro" id="IPR004846">
    <property type="entry name" value="T2SS/T3SS_dom"/>
</dbReference>